<dbReference type="AlphaFoldDB" id="A0A645DJZ2"/>
<evidence type="ECO:0000313" key="1">
    <source>
        <dbReference type="EMBL" id="MPM89571.1"/>
    </source>
</evidence>
<name>A0A645DJZ2_9ZZZZ</name>
<reference evidence="1" key="1">
    <citation type="submission" date="2019-08" db="EMBL/GenBank/DDBJ databases">
        <authorList>
            <person name="Kucharzyk K."/>
            <person name="Murdoch R.W."/>
            <person name="Higgins S."/>
            <person name="Loffler F."/>
        </authorList>
    </citation>
    <scope>NUCLEOTIDE SEQUENCE</scope>
</reference>
<organism evidence="1">
    <name type="scientific">bioreactor metagenome</name>
    <dbReference type="NCBI Taxonomy" id="1076179"/>
    <lineage>
        <taxon>unclassified sequences</taxon>
        <taxon>metagenomes</taxon>
        <taxon>ecological metagenomes</taxon>
    </lineage>
</organism>
<comment type="caution">
    <text evidence="1">The sequence shown here is derived from an EMBL/GenBank/DDBJ whole genome shotgun (WGS) entry which is preliminary data.</text>
</comment>
<dbReference type="EMBL" id="VSSQ01036976">
    <property type="protein sequence ID" value="MPM89571.1"/>
    <property type="molecule type" value="Genomic_DNA"/>
</dbReference>
<gene>
    <name evidence="1" type="ORF">SDC9_136681</name>
</gene>
<proteinExistence type="predicted"/>
<protein>
    <submittedName>
        <fullName evidence="1">Uncharacterized protein</fullName>
    </submittedName>
</protein>
<accession>A0A645DJZ2</accession>
<sequence length="145" mass="14632">MQGGIDSGDEFGRHGIVRPGDSLHLMGGVRHLLHTAGHINVAHSGFNAHSGVGNGLAAGAALAVQIVGAALLRAAGQEAGQAGDVAAVAGHIAQDDVFYLARLDAGPGNCPLDRLGGKLGLGKPGPLSAVFSNSRSGCRYYNYIL</sequence>